<gene>
    <name evidence="2" type="ORF">PXEA_LOCUS18480</name>
</gene>
<name>A0A448X0W5_9PLAT</name>
<sequence length="182" mass="20039">MQASFSDLERLWLLLTIYRLGRNSTPTNASKLALASLSRNATIPCEPSHNTLLTSSSVASSPRPTLLRLTGDSSLNFGLYQASRRGHGSSGTAKHRLPQELTRSSSSSPTAAHRPSARLSAHPFRATPRRVMSMQPDKCNVSRPNPPAHTHTQPRPHQKGEARRPNCLEVRIHTHHVPCHVN</sequence>
<accession>A0A448X0W5</accession>
<comment type="caution">
    <text evidence="2">The sequence shown here is derived from an EMBL/GenBank/DDBJ whole genome shotgun (WGS) entry which is preliminary data.</text>
</comment>
<keyword evidence="3" id="KW-1185">Reference proteome</keyword>
<evidence type="ECO:0000313" key="3">
    <source>
        <dbReference type="Proteomes" id="UP000784294"/>
    </source>
</evidence>
<proteinExistence type="predicted"/>
<reference evidence="2" key="1">
    <citation type="submission" date="2018-11" db="EMBL/GenBank/DDBJ databases">
        <authorList>
            <consortium name="Pathogen Informatics"/>
        </authorList>
    </citation>
    <scope>NUCLEOTIDE SEQUENCE</scope>
</reference>
<organism evidence="2 3">
    <name type="scientific">Protopolystoma xenopodis</name>
    <dbReference type="NCBI Taxonomy" id="117903"/>
    <lineage>
        <taxon>Eukaryota</taxon>
        <taxon>Metazoa</taxon>
        <taxon>Spiralia</taxon>
        <taxon>Lophotrochozoa</taxon>
        <taxon>Platyhelminthes</taxon>
        <taxon>Monogenea</taxon>
        <taxon>Polyopisthocotylea</taxon>
        <taxon>Polystomatidea</taxon>
        <taxon>Polystomatidae</taxon>
        <taxon>Protopolystoma</taxon>
    </lineage>
</organism>
<dbReference type="AlphaFoldDB" id="A0A448X0W5"/>
<evidence type="ECO:0000313" key="2">
    <source>
        <dbReference type="EMBL" id="VEL25040.1"/>
    </source>
</evidence>
<feature type="compositionally biased region" description="Polar residues" evidence="1">
    <location>
        <begin position="101"/>
        <end position="110"/>
    </location>
</feature>
<feature type="region of interest" description="Disordered" evidence="1">
    <location>
        <begin position="82"/>
        <end position="163"/>
    </location>
</feature>
<evidence type="ECO:0000256" key="1">
    <source>
        <dbReference type="SAM" id="MobiDB-lite"/>
    </source>
</evidence>
<dbReference type="EMBL" id="CAAALY010071330">
    <property type="protein sequence ID" value="VEL25040.1"/>
    <property type="molecule type" value="Genomic_DNA"/>
</dbReference>
<dbReference type="Proteomes" id="UP000784294">
    <property type="component" value="Unassembled WGS sequence"/>
</dbReference>
<protein>
    <submittedName>
        <fullName evidence="2">Uncharacterized protein</fullName>
    </submittedName>
</protein>